<feature type="transmembrane region" description="Helical" evidence="1">
    <location>
        <begin position="329"/>
        <end position="351"/>
    </location>
</feature>
<proteinExistence type="predicted"/>
<dbReference type="InterPro" id="IPR026898">
    <property type="entry name" value="PrsW"/>
</dbReference>
<organism evidence="2 3">
    <name type="scientific">Haloglomus irregulare</name>
    <dbReference type="NCBI Taxonomy" id="2234134"/>
    <lineage>
        <taxon>Archaea</taxon>
        <taxon>Methanobacteriati</taxon>
        <taxon>Methanobacteriota</taxon>
        <taxon>Stenosarchaea group</taxon>
        <taxon>Halobacteria</taxon>
        <taxon>Halobacteriales</taxon>
        <taxon>Natronomonadaceae</taxon>
        <taxon>Haloglomus</taxon>
    </lineage>
</organism>
<comment type="caution">
    <text evidence="2">The sequence shown here is derived from an EMBL/GenBank/DDBJ whole genome shotgun (WGS) entry which is preliminary data.</text>
</comment>
<dbReference type="Pfam" id="PF13367">
    <property type="entry name" value="PrsW-protease"/>
    <property type="match status" value="1"/>
</dbReference>
<feature type="transmembrane region" description="Helical" evidence="1">
    <location>
        <begin position="184"/>
        <end position="203"/>
    </location>
</feature>
<feature type="transmembrane region" description="Helical" evidence="1">
    <location>
        <begin position="215"/>
        <end position="238"/>
    </location>
</feature>
<feature type="transmembrane region" description="Helical" evidence="1">
    <location>
        <begin position="139"/>
        <end position="156"/>
    </location>
</feature>
<dbReference type="GO" id="GO:0006508">
    <property type="term" value="P:proteolysis"/>
    <property type="evidence" value="ECO:0007669"/>
    <property type="project" value="UniProtKB-KW"/>
</dbReference>
<keyword evidence="1" id="KW-0472">Membrane</keyword>
<dbReference type="PANTHER" id="PTHR36844">
    <property type="entry name" value="PROTEASE PRSW"/>
    <property type="match status" value="1"/>
</dbReference>
<dbReference type="AlphaFoldDB" id="A0A554ND14"/>
<sequence>MGDRDPIEARSDGTRDLYDISTWEPRSAIDSLAVRVYRGIITTTRAVVILLAALILLSQFLLGSIGATFARDPYSVGLVVLSVVPALGLVAYVYVADITTSEPLELLVGTFVLGVLFAGFAAILNSVLSPVVRGGPSMLGPLGALVGTVLFFYLVVGPVEESVKLLAVRLYPFRDASFDAVIDGAVYGAAAGLGFATIENALYITRNLGTGGNELALGAALGSAGLGWVATGLAGLPVAQTGGSGIIGIVESGGRITALRALAGPGHVIYSAFAGYYLGLAKFNRDRAGPIVVKGLIIAATIHATYNVLVGIVPVLVSVAASQFLGVTVPQLVAFFAFVLVYDGVFGYALLRKFANYRTAYRDVHGPGDDEDGASFVPESTEFDP</sequence>
<accession>A0A554ND14</accession>
<keyword evidence="2" id="KW-0645">Protease</keyword>
<evidence type="ECO:0000313" key="2">
    <source>
        <dbReference type="EMBL" id="TSD15281.1"/>
    </source>
</evidence>
<feature type="transmembrane region" description="Helical" evidence="1">
    <location>
        <begin position="74"/>
        <end position="94"/>
    </location>
</feature>
<dbReference type="RefSeq" id="WP_144261121.1">
    <property type="nucleotide sequence ID" value="NZ_QMDX01000002.1"/>
</dbReference>
<protein>
    <submittedName>
        <fullName evidence="2">PrsW family intramembrane metalloprotease</fullName>
    </submittedName>
</protein>
<evidence type="ECO:0000313" key="3">
    <source>
        <dbReference type="Proteomes" id="UP000319894"/>
    </source>
</evidence>
<keyword evidence="3" id="KW-1185">Reference proteome</keyword>
<feature type="transmembrane region" description="Helical" evidence="1">
    <location>
        <begin position="40"/>
        <end position="62"/>
    </location>
</feature>
<dbReference type="PANTHER" id="PTHR36844:SF1">
    <property type="entry name" value="PROTEASE PRSW"/>
    <property type="match status" value="1"/>
</dbReference>
<reference evidence="2 3" key="1">
    <citation type="submission" date="2018-06" db="EMBL/GenBank/DDBJ databases">
        <title>Natronomonas sp. F16-60 a new haloarchaeon isolated from a solar saltern of Isla Cristina, Huelva, Spain.</title>
        <authorList>
            <person name="Duran-Viseras A."/>
            <person name="Sanchez-Porro C."/>
            <person name="Ventosa A."/>
        </authorList>
    </citation>
    <scope>NUCLEOTIDE SEQUENCE [LARGE SCALE GENOMIC DNA]</scope>
    <source>
        <strain evidence="2 3">F16-60</strain>
    </source>
</reference>
<keyword evidence="1" id="KW-0812">Transmembrane</keyword>
<feature type="transmembrane region" description="Helical" evidence="1">
    <location>
        <begin position="258"/>
        <end position="279"/>
    </location>
</feature>
<evidence type="ECO:0000256" key="1">
    <source>
        <dbReference type="SAM" id="Phobius"/>
    </source>
</evidence>
<feature type="transmembrane region" description="Helical" evidence="1">
    <location>
        <begin position="106"/>
        <end position="127"/>
    </location>
</feature>
<feature type="transmembrane region" description="Helical" evidence="1">
    <location>
        <begin position="291"/>
        <end position="317"/>
    </location>
</feature>
<gene>
    <name evidence="2" type="ORF">DP107_05380</name>
</gene>
<dbReference type="EMBL" id="QMDX01000002">
    <property type="protein sequence ID" value="TSD15281.1"/>
    <property type="molecule type" value="Genomic_DNA"/>
</dbReference>
<dbReference type="GO" id="GO:0008237">
    <property type="term" value="F:metallopeptidase activity"/>
    <property type="evidence" value="ECO:0007669"/>
    <property type="project" value="UniProtKB-KW"/>
</dbReference>
<dbReference type="InParanoid" id="A0A554ND14"/>
<dbReference type="OrthoDB" id="248468at2157"/>
<keyword evidence="2" id="KW-0378">Hydrolase</keyword>
<keyword evidence="2" id="KW-0482">Metalloprotease</keyword>
<keyword evidence="1" id="KW-1133">Transmembrane helix</keyword>
<dbReference type="Proteomes" id="UP000319894">
    <property type="component" value="Unassembled WGS sequence"/>
</dbReference>
<name>A0A554ND14_9EURY</name>